<dbReference type="InterPro" id="IPR001279">
    <property type="entry name" value="Metallo-B-lactamas"/>
</dbReference>
<accession>A0ABV8B054</accession>
<dbReference type="SUPFAM" id="SSF56281">
    <property type="entry name" value="Metallo-hydrolase/oxidoreductase"/>
    <property type="match status" value="1"/>
</dbReference>
<sequence>MKVTVVGFWGGYPEKNEATSSYLFEHEGFKLLVDCGSGAVAQLQNYVSPIDLDAMILSHYHHDHVADVGVLQYARLIQSYLGKDVPELPVYGHVYDENGFARLEMPKVTKALSYDLAHSKKIGPFTINFLETKHPVTCFAMRITAAEQTVVYTADSSYMEEFVSFSENADLLICECNFYKEQDGTNAGHMNSKEAGQLARKAKIKELMLTHLPHYGELEQLVAEAKEQFGGRITLAKSGLVWGRE</sequence>
<dbReference type="PANTHER" id="PTHR46018:SF4">
    <property type="entry name" value="METALLO-HYDROLASE YHFI-RELATED"/>
    <property type="match status" value="1"/>
</dbReference>
<reference evidence="4" key="1">
    <citation type="journal article" date="2019" name="Int. J. Syst. Evol. Microbiol.">
        <title>The Global Catalogue of Microorganisms (GCM) 10K type strain sequencing project: providing services to taxonomists for standard genome sequencing and annotation.</title>
        <authorList>
            <consortium name="The Broad Institute Genomics Platform"/>
            <consortium name="The Broad Institute Genome Sequencing Center for Infectious Disease"/>
            <person name="Wu L."/>
            <person name="Ma J."/>
        </authorList>
    </citation>
    <scope>NUCLEOTIDE SEQUENCE [LARGE SCALE GENOMIC DNA]</scope>
    <source>
        <strain evidence="4">CCUG 61889</strain>
    </source>
</reference>
<evidence type="ECO:0000259" key="2">
    <source>
        <dbReference type="SMART" id="SM00849"/>
    </source>
</evidence>
<gene>
    <name evidence="3" type="ORF">ACFOU2_09165</name>
</gene>
<organism evidence="3 4">
    <name type="scientific">Bacillus songklensis</name>
    <dbReference type="NCBI Taxonomy" id="1069116"/>
    <lineage>
        <taxon>Bacteria</taxon>
        <taxon>Bacillati</taxon>
        <taxon>Bacillota</taxon>
        <taxon>Bacilli</taxon>
        <taxon>Bacillales</taxon>
        <taxon>Bacillaceae</taxon>
        <taxon>Bacillus</taxon>
    </lineage>
</organism>
<comment type="caution">
    <text evidence="3">The sequence shown here is derived from an EMBL/GenBank/DDBJ whole genome shotgun (WGS) entry which is preliminary data.</text>
</comment>
<dbReference type="EMBL" id="JBHRZT010000039">
    <property type="protein sequence ID" value="MFC3883652.1"/>
    <property type="molecule type" value="Genomic_DNA"/>
</dbReference>
<feature type="domain" description="Metallo-beta-lactamase" evidence="2">
    <location>
        <begin position="18"/>
        <end position="211"/>
    </location>
</feature>
<dbReference type="SMART" id="SM00849">
    <property type="entry name" value="Lactamase_B"/>
    <property type="match status" value="1"/>
</dbReference>
<evidence type="ECO:0000313" key="3">
    <source>
        <dbReference type="EMBL" id="MFC3883652.1"/>
    </source>
</evidence>
<keyword evidence="1" id="KW-0862">Zinc</keyword>
<evidence type="ECO:0000256" key="1">
    <source>
        <dbReference type="ARBA" id="ARBA00022833"/>
    </source>
</evidence>
<evidence type="ECO:0000313" key="4">
    <source>
        <dbReference type="Proteomes" id="UP001595752"/>
    </source>
</evidence>
<name>A0ABV8B054_9BACI</name>
<dbReference type="Gene3D" id="3.60.15.10">
    <property type="entry name" value="Ribonuclease Z/Hydroxyacylglutathione hydrolase-like"/>
    <property type="match status" value="1"/>
</dbReference>
<dbReference type="RefSeq" id="WP_377914346.1">
    <property type="nucleotide sequence ID" value="NZ_JBHRZT010000039.1"/>
</dbReference>
<dbReference type="InterPro" id="IPR036866">
    <property type="entry name" value="RibonucZ/Hydroxyglut_hydro"/>
</dbReference>
<proteinExistence type="predicted"/>
<dbReference type="Pfam" id="PF12706">
    <property type="entry name" value="Lactamase_B_2"/>
    <property type="match status" value="1"/>
</dbReference>
<protein>
    <submittedName>
        <fullName evidence="3">MBL fold metallo-hydrolase</fullName>
    </submittedName>
</protein>
<dbReference type="CDD" id="cd07716">
    <property type="entry name" value="RNaseZ_short-form-like_MBL-fold"/>
    <property type="match status" value="1"/>
</dbReference>
<dbReference type="PANTHER" id="PTHR46018">
    <property type="entry name" value="ZINC PHOSPHODIESTERASE ELAC PROTEIN 1"/>
    <property type="match status" value="1"/>
</dbReference>
<keyword evidence="4" id="KW-1185">Reference proteome</keyword>
<dbReference type="Proteomes" id="UP001595752">
    <property type="component" value="Unassembled WGS sequence"/>
</dbReference>